<accession>A0A1H6F6Z6</accession>
<dbReference type="EMBL" id="FMSV02000404">
    <property type="protein sequence ID" value="SEH05910.1"/>
    <property type="molecule type" value="Genomic_DNA"/>
</dbReference>
<gene>
    <name evidence="1" type="ORF">MBHS_01765</name>
</gene>
<dbReference type="Proteomes" id="UP000236724">
    <property type="component" value="Unassembled WGS sequence"/>
</dbReference>
<keyword evidence="2" id="KW-1185">Reference proteome</keyword>
<name>A0A1H6F6Z6_9GAMM</name>
<sequence>METNTPENQQVLFTEMLDIEGKPVQVKIDEQSAKLLLEQISQTFDWYIQIGRAPVSALQSEESIAWLMGDWTPQVFIKQVQHAASLVGPGGHFGARQVFINHVWQVWQNTGGRSSLDTFKHRLLECLQNNLLELGCAALIQTLNAVDLAQSETITEDGSIYHFIILSE</sequence>
<organism evidence="1 2">
    <name type="scientific">Candidatus Venteria ishoeyi</name>
    <dbReference type="NCBI Taxonomy" id="1899563"/>
    <lineage>
        <taxon>Bacteria</taxon>
        <taxon>Pseudomonadati</taxon>
        <taxon>Pseudomonadota</taxon>
        <taxon>Gammaproteobacteria</taxon>
        <taxon>Thiotrichales</taxon>
        <taxon>Thiotrichaceae</taxon>
        <taxon>Venteria</taxon>
    </lineage>
</organism>
<evidence type="ECO:0000313" key="2">
    <source>
        <dbReference type="Proteomes" id="UP000236724"/>
    </source>
</evidence>
<proteinExistence type="predicted"/>
<dbReference type="AlphaFoldDB" id="A0A1H6F6Z6"/>
<evidence type="ECO:0000313" key="1">
    <source>
        <dbReference type="EMBL" id="SEH05910.1"/>
    </source>
</evidence>
<dbReference type="OrthoDB" id="276660at2"/>
<reference evidence="1 2" key="1">
    <citation type="submission" date="2016-10" db="EMBL/GenBank/DDBJ databases">
        <authorList>
            <person name="de Groot N.N."/>
        </authorList>
    </citation>
    <scope>NUCLEOTIDE SEQUENCE [LARGE SCALE GENOMIC DNA]</scope>
    <source>
        <strain evidence="1">MBHS1</strain>
    </source>
</reference>
<protein>
    <submittedName>
        <fullName evidence="1">Uncharacterized protein</fullName>
    </submittedName>
</protein>
<dbReference type="RefSeq" id="WP_103919760.1">
    <property type="nucleotide sequence ID" value="NZ_FMSV02000404.1"/>
</dbReference>